<name>A0A199VMA1_ANACO</name>
<dbReference type="Proteomes" id="UP000092600">
    <property type="component" value="Unassembled WGS sequence"/>
</dbReference>
<dbReference type="PANTHER" id="PTHR33728">
    <property type="entry name" value="CTTNBP 2 AMINO-TERMINAL-LIKE PROTEIN"/>
    <property type="match status" value="1"/>
</dbReference>
<protein>
    <submittedName>
        <fullName evidence="2">Uncharacterized protein</fullName>
    </submittedName>
</protein>
<sequence>MHKACGSPHAQDLRPCEATRAGLTRWPAVVGSAGMREPIAEDPLELGLRACGSPSAMGLHASTWQQPIFWTKISPTGGLESLRRWRINEFVKQDEIRSWSTERANLLTRWNNSLITWVARKFSSSTNGFRSEKITWHLEDLELLMSVYSKGVSVLMPGHNIPTFIAHPTPPPAPDPCSPERIRWPSHQHNPFTTSDPL</sequence>
<feature type="compositionally biased region" description="Polar residues" evidence="1">
    <location>
        <begin position="187"/>
        <end position="198"/>
    </location>
</feature>
<feature type="compositionally biased region" description="Pro residues" evidence="1">
    <location>
        <begin position="168"/>
        <end position="177"/>
    </location>
</feature>
<evidence type="ECO:0000256" key="1">
    <source>
        <dbReference type="SAM" id="MobiDB-lite"/>
    </source>
</evidence>
<evidence type="ECO:0000313" key="2">
    <source>
        <dbReference type="EMBL" id="OAY78199.1"/>
    </source>
</evidence>
<gene>
    <name evidence="2" type="ORF">ACMD2_26167</name>
</gene>
<feature type="region of interest" description="Disordered" evidence="1">
    <location>
        <begin position="166"/>
        <end position="198"/>
    </location>
</feature>
<dbReference type="PANTHER" id="PTHR33728:SF21">
    <property type="entry name" value="TRANSMEMBRANE PROTEIN"/>
    <property type="match status" value="1"/>
</dbReference>
<proteinExistence type="predicted"/>
<accession>A0A199VMA1</accession>
<dbReference type="STRING" id="4615.A0A199VMA1"/>
<dbReference type="EMBL" id="LSRQ01001337">
    <property type="protein sequence ID" value="OAY78199.1"/>
    <property type="molecule type" value="Genomic_DNA"/>
</dbReference>
<organism evidence="2 3">
    <name type="scientific">Ananas comosus</name>
    <name type="common">Pineapple</name>
    <name type="synonym">Ananas ananas</name>
    <dbReference type="NCBI Taxonomy" id="4615"/>
    <lineage>
        <taxon>Eukaryota</taxon>
        <taxon>Viridiplantae</taxon>
        <taxon>Streptophyta</taxon>
        <taxon>Embryophyta</taxon>
        <taxon>Tracheophyta</taxon>
        <taxon>Spermatophyta</taxon>
        <taxon>Magnoliopsida</taxon>
        <taxon>Liliopsida</taxon>
        <taxon>Poales</taxon>
        <taxon>Bromeliaceae</taxon>
        <taxon>Bromelioideae</taxon>
        <taxon>Ananas</taxon>
    </lineage>
</organism>
<dbReference type="AlphaFoldDB" id="A0A199VMA1"/>
<reference evidence="2 3" key="1">
    <citation type="journal article" date="2016" name="DNA Res.">
        <title>The draft genome of MD-2 pineapple using hybrid error correction of long reads.</title>
        <authorList>
            <person name="Redwan R.M."/>
            <person name="Saidin A."/>
            <person name="Kumar S.V."/>
        </authorList>
    </citation>
    <scope>NUCLEOTIDE SEQUENCE [LARGE SCALE GENOMIC DNA]</scope>
    <source>
        <strain evidence="3">cv. MD2</strain>
        <tissue evidence="2">Leaf</tissue>
    </source>
</reference>
<comment type="caution">
    <text evidence="2">The sequence shown here is derived from an EMBL/GenBank/DDBJ whole genome shotgun (WGS) entry which is preliminary data.</text>
</comment>
<evidence type="ECO:0000313" key="3">
    <source>
        <dbReference type="Proteomes" id="UP000092600"/>
    </source>
</evidence>